<evidence type="ECO:0000259" key="4">
    <source>
        <dbReference type="Pfam" id="PF07715"/>
    </source>
</evidence>
<evidence type="ECO:0000256" key="1">
    <source>
        <dbReference type="ARBA" id="ARBA00004442"/>
    </source>
</evidence>
<dbReference type="Pfam" id="PF07715">
    <property type="entry name" value="Plug"/>
    <property type="match status" value="1"/>
</dbReference>
<protein>
    <submittedName>
        <fullName evidence="5">TonB-dependent receptor plug domain-containing protein</fullName>
    </submittedName>
</protein>
<gene>
    <name evidence="5" type="ORF">H8B04_08780</name>
</gene>
<dbReference type="Gene3D" id="2.40.170.20">
    <property type="entry name" value="TonB-dependent receptor, beta-barrel domain"/>
    <property type="match status" value="1"/>
</dbReference>
<evidence type="ECO:0000256" key="2">
    <source>
        <dbReference type="ARBA" id="ARBA00023136"/>
    </source>
</evidence>
<keyword evidence="3" id="KW-0998">Cell outer membrane</keyword>
<name>A0ABR7YEC2_9SPHI</name>
<proteinExistence type="predicted"/>
<evidence type="ECO:0000256" key="3">
    <source>
        <dbReference type="ARBA" id="ARBA00023237"/>
    </source>
</evidence>
<dbReference type="InterPro" id="IPR036942">
    <property type="entry name" value="Beta-barrel_TonB_sf"/>
</dbReference>
<keyword evidence="2" id="KW-0472">Membrane</keyword>
<comment type="caution">
    <text evidence="5">The sequence shown here is derived from an EMBL/GenBank/DDBJ whole genome shotgun (WGS) entry which is preliminary data.</text>
</comment>
<sequence length="623" mass="70599">MKPGGKKKVITLSSLKLRPDTVNQDSVNFLKKLQTINKRTSVGDSANMVIVETKPFVSPQQVIKGMIPGVIVNENTYEPGREQSLLVRGLKSPLIYKSDLHNQQPLYILDGIPLIGDHPFVYDIKKYDNINIGPATNQFATSDMDNIKSIEVIKDPAILAQYGPLATNGVLLITTKKAVVGDRQISINSFLGSSLIESITPVNGDYENRFRSQFYAKYATSAQKLNYAGYLRDSTNTDYYGPTNWHKAYYDNSLTHNVNLSITGGSERANFKFYGGVNSLPGSAESTKLDRYNGVFYINMVPFKWLSLASMVNVTRLDRDRNKSFRDRYNETGYLPDVTTPLPPGGSVYQGFLNEYQKVIDNNINNMTKGYISLNFDILKNLSYKTQFSFDYNQSIRDVFWPTTLMETINFVSNYFGYNQRFNLTNRLNYKIDLTSNHSLSFDLGHVYWADKNKYNYATAYDGPSDFIKVNVVQGNASEGGYLSPVGFMTYRYTDDIEHKLSSFFGNVKYTYKDFLDINYTLRTDGSSNRTPDKRWYISSGLSAELDLLSFVKPSDNLNKLRLGASFARIGETFLTDQYAYGPQYRTDLGWDKEPNMISYNGFATVSRPYTMGWASWTSCSGN</sequence>
<dbReference type="InterPro" id="IPR012910">
    <property type="entry name" value="Plug_dom"/>
</dbReference>
<evidence type="ECO:0000313" key="5">
    <source>
        <dbReference type="EMBL" id="MBD1429662.1"/>
    </source>
</evidence>
<accession>A0ABR7YEC2</accession>
<dbReference type="Gene3D" id="2.170.130.10">
    <property type="entry name" value="TonB-dependent receptor, plug domain"/>
    <property type="match status" value="1"/>
</dbReference>
<organism evidence="5 6">
    <name type="scientific">Sphingobacterium litopenaei</name>
    <dbReference type="NCBI Taxonomy" id="2763500"/>
    <lineage>
        <taxon>Bacteria</taxon>
        <taxon>Pseudomonadati</taxon>
        <taxon>Bacteroidota</taxon>
        <taxon>Sphingobacteriia</taxon>
        <taxon>Sphingobacteriales</taxon>
        <taxon>Sphingobacteriaceae</taxon>
        <taxon>Sphingobacterium</taxon>
    </lineage>
</organism>
<reference evidence="5 6" key="1">
    <citation type="submission" date="2020-08" db="EMBL/GenBank/DDBJ databases">
        <title>Sphingobacterium sp. DN04309 isolated from aquaculture water.</title>
        <authorList>
            <person name="Zhang M."/>
        </authorList>
    </citation>
    <scope>NUCLEOTIDE SEQUENCE [LARGE SCALE GENOMIC DNA]</scope>
    <source>
        <strain evidence="5 6">DN04309</strain>
    </source>
</reference>
<keyword evidence="5" id="KW-0675">Receptor</keyword>
<comment type="subcellular location">
    <subcellularLocation>
        <location evidence="1">Cell outer membrane</location>
    </subcellularLocation>
</comment>
<dbReference type="SUPFAM" id="SSF56935">
    <property type="entry name" value="Porins"/>
    <property type="match status" value="1"/>
</dbReference>
<feature type="domain" description="TonB-dependent receptor plug" evidence="4">
    <location>
        <begin position="52"/>
        <end position="170"/>
    </location>
</feature>
<dbReference type="InterPro" id="IPR037066">
    <property type="entry name" value="Plug_dom_sf"/>
</dbReference>
<keyword evidence="6" id="KW-1185">Reference proteome</keyword>
<evidence type="ECO:0000313" key="6">
    <source>
        <dbReference type="Proteomes" id="UP000651271"/>
    </source>
</evidence>
<dbReference type="EMBL" id="JACOIJ010000014">
    <property type="protein sequence ID" value="MBD1429662.1"/>
    <property type="molecule type" value="Genomic_DNA"/>
</dbReference>
<dbReference type="RefSeq" id="WP_190302108.1">
    <property type="nucleotide sequence ID" value="NZ_JACOIJ010000014.1"/>
</dbReference>
<dbReference type="Proteomes" id="UP000651271">
    <property type="component" value="Unassembled WGS sequence"/>
</dbReference>